<protein>
    <submittedName>
        <fullName evidence="1">Uncharacterized protein</fullName>
    </submittedName>
</protein>
<keyword evidence="2" id="KW-1185">Reference proteome</keyword>
<evidence type="ECO:0000313" key="1">
    <source>
        <dbReference type="EMBL" id="CAA9993270.1"/>
    </source>
</evidence>
<dbReference type="Proteomes" id="UP000479000">
    <property type="component" value="Unassembled WGS sequence"/>
</dbReference>
<dbReference type="EMBL" id="CADCXU010000344">
    <property type="protein sequence ID" value="CAA9993270.1"/>
    <property type="molecule type" value="Genomic_DNA"/>
</dbReference>
<organism evidence="1 2">
    <name type="scientific">Nesidiocoris tenuis</name>
    <dbReference type="NCBI Taxonomy" id="355587"/>
    <lineage>
        <taxon>Eukaryota</taxon>
        <taxon>Metazoa</taxon>
        <taxon>Ecdysozoa</taxon>
        <taxon>Arthropoda</taxon>
        <taxon>Hexapoda</taxon>
        <taxon>Insecta</taxon>
        <taxon>Pterygota</taxon>
        <taxon>Neoptera</taxon>
        <taxon>Paraneoptera</taxon>
        <taxon>Hemiptera</taxon>
        <taxon>Heteroptera</taxon>
        <taxon>Panheteroptera</taxon>
        <taxon>Cimicomorpha</taxon>
        <taxon>Miridae</taxon>
        <taxon>Dicyphina</taxon>
        <taxon>Nesidiocoris</taxon>
    </lineage>
</organism>
<dbReference type="AlphaFoldDB" id="A0A6H5FV54"/>
<evidence type="ECO:0000313" key="2">
    <source>
        <dbReference type="Proteomes" id="UP000479000"/>
    </source>
</evidence>
<reference evidence="1 2" key="1">
    <citation type="submission" date="2020-02" db="EMBL/GenBank/DDBJ databases">
        <authorList>
            <person name="Ferguson B K."/>
        </authorList>
    </citation>
    <scope>NUCLEOTIDE SEQUENCE [LARGE SCALE GENOMIC DNA]</scope>
</reference>
<feature type="non-terminal residue" evidence="1">
    <location>
        <position position="55"/>
    </location>
</feature>
<name>A0A6H5FV54_9HEMI</name>
<proteinExistence type="predicted"/>
<accession>A0A6H5FV54</accession>
<gene>
    <name evidence="1" type="ORF">NTEN_LOCUS252</name>
</gene>
<sequence length="55" mass="5774">MAYKQNAAYAGGRMPTAVRMKTQHEAGPADSFPSAAGGRIAYKRSARDASVCRAA</sequence>